<organism evidence="1 2">
    <name type="scientific">Anopheles minimus</name>
    <dbReference type="NCBI Taxonomy" id="112268"/>
    <lineage>
        <taxon>Eukaryota</taxon>
        <taxon>Metazoa</taxon>
        <taxon>Ecdysozoa</taxon>
        <taxon>Arthropoda</taxon>
        <taxon>Hexapoda</taxon>
        <taxon>Insecta</taxon>
        <taxon>Pterygota</taxon>
        <taxon>Neoptera</taxon>
        <taxon>Endopterygota</taxon>
        <taxon>Diptera</taxon>
        <taxon>Nematocera</taxon>
        <taxon>Culicoidea</taxon>
        <taxon>Culicidae</taxon>
        <taxon>Anophelinae</taxon>
        <taxon>Anopheles</taxon>
    </lineage>
</organism>
<protein>
    <submittedName>
        <fullName evidence="1">Uncharacterized protein</fullName>
    </submittedName>
</protein>
<accession>A0A182WN04</accession>
<name>A0A182WN04_9DIPT</name>
<reference evidence="1" key="2">
    <citation type="submission" date="2020-05" db="UniProtKB">
        <authorList>
            <consortium name="EnsemblMetazoa"/>
        </authorList>
    </citation>
    <scope>IDENTIFICATION</scope>
    <source>
        <strain evidence="1">MINIMUS1</strain>
    </source>
</reference>
<keyword evidence="2" id="KW-1185">Reference proteome</keyword>
<sequence length="45" mass="5477">MPIECLVMRVSYRKWQLRWKEKIFLRSAGVRTSILSVCWPGMAYW</sequence>
<evidence type="ECO:0000313" key="1">
    <source>
        <dbReference type="EnsemblMetazoa" id="AMIN014111-PA"/>
    </source>
</evidence>
<reference evidence="2" key="1">
    <citation type="submission" date="2013-03" db="EMBL/GenBank/DDBJ databases">
        <title>The Genome Sequence of Anopheles minimus MINIMUS1.</title>
        <authorList>
            <consortium name="The Broad Institute Genomics Platform"/>
            <person name="Neafsey D.E."/>
            <person name="Walton C."/>
            <person name="Walker B."/>
            <person name="Young S.K."/>
            <person name="Zeng Q."/>
            <person name="Gargeya S."/>
            <person name="Fitzgerald M."/>
            <person name="Haas B."/>
            <person name="Abouelleil A."/>
            <person name="Allen A.W."/>
            <person name="Alvarado L."/>
            <person name="Arachchi H.M."/>
            <person name="Berlin A.M."/>
            <person name="Chapman S.B."/>
            <person name="Gainer-Dewar J."/>
            <person name="Goldberg J."/>
            <person name="Griggs A."/>
            <person name="Gujja S."/>
            <person name="Hansen M."/>
            <person name="Howarth C."/>
            <person name="Imamovic A."/>
            <person name="Ireland A."/>
            <person name="Larimer J."/>
            <person name="McCowan C."/>
            <person name="Murphy C."/>
            <person name="Pearson M."/>
            <person name="Poon T.W."/>
            <person name="Priest M."/>
            <person name="Roberts A."/>
            <person name="Saif S."/>
            <person name="Shea T."/>
            <person name="Sisk P."/>
            <person name="Sykes S."/>
            <person name="Wortman J."/>
            <person name="Nusbaum C."/>
            <person name="Birren B."/>
        </authorList>
    </citation>
    <scope>NUCLEOTIDE SEQUENCE [LARGE SCALE GENOMIC DNA]</scope>
    <source>
        <strain evidence="2">MINIMUS1</strain>
    </source>
</reference>
<dbReference type="EnsemblMetazoa" id="AMIN014111-RA">
    <property type="protein sequence ID" value="AMIN014111-PA"/>
    <property type="gene ID" value="AMIN014111"/>
</dbReference>
<dbReference type="VEuPathDB" id="VectorBase:AMIN014111"/>
<proteinExistence type="predicted"/>
<dbReference type="AlphaFoldDB" id="A0A182WN04"/>
<evidence type="ECO:0000313" key="2">
    <source>
        <dbReference type="Proteomes" id="UP000075920"/>
    </source>
</evidence>
<dbReference type="Proteomes" id="UP000075920">
    <property type="component" value="Unassembled WGS sequence"/>
</dbReference>